<sequence>MSNSIGHNLIHHNLLTLVVLEHQSKINSSCISGYNLFQVQANSQIRKSHITSKFWGKCLNLRKTKLPMGTNRVFSVFPQSVLATDPTSKNNRLSNISGNASLPANVIKLQGNPICLNTNLVLFCGPQNENETVSHTLSATNSNDNCLVQSCPYEYAPNSPCFCVAPLIVGYRLKSPGFRYFESYWVPFEMYLTKGLKLNIFQLEIVSVLWEEGPRLRMDLKIFPVKSMLDPCENENDDIQDDDMSLGADFVQRDEHSESVSEISSRIVMIMDDMVDEGINRDMSTCGMLHSIGSNLTHTWGKSETHQNGSIRSKQNGLRARDYGNTPQVELSFEGIFVNSLEAKDAISRAIMHRWELNAALDVITLCSCHLLEGDPSVRKIPRVLPFNWLAKESSHALEVAESAGLSIDLWRELKGRQLVKLLIEDPPNGGGPKLHAFLPYVTPMMLSGPSYGCNAMLPNSRQSKFLQLCFMNLLSTSILIVQRHATI</sequence>
<keyword evidence="2" id="KW-1185">Reference proteome</keyword>
<comment type="caution">
    <text evidence="1">The sequence shown here is derived from an EMBL/GenBank/DDBJ whole genome shotgun (WGS) entry which is preliminary data.</text>
</comment>
<protein>
    <submittedName>
        <fullName evidence="1">LRR receptor-like serine/threonine-protein kinase</fullName>
    </submittedName>
</protein>
<accession>A0ACC0INA3</accession>
<reference evidence="1 2" key="1">
    <citation type="journal article" date="2022" name="Plant J.">
        <title>Chromosome-level genome of Camellia lanceoleosa provides a valuable resource for understanding genome evolution and self-incompatibility.</title>
        <authorList>
            <person name="Gong W."/>
            <person name="Xiao S."/>
            <person name="Wang L."/>
            <person name="Liao Z."/>
            <person name="Chang Y."/>
            <person name="Mo W."/>
            <person name="Hu G."/>
            <person name="Li W."/>
            <person name="Zhao G."/>
            <person name="Zhu H."/>
            <person name="Hu X."/>
            <person name="Ji K."/>
            <person name="Xiang X."/>
            <person name="Song Q."/>
            <person name="Yuan D."/>
            <person name="Jin S."/>
            <person name="Zhang L."/>
        </authorList>
    </citation>
    <scope>NUCLEOTIDE SEQUENCE [LARGE SCALE GENOMIC DNA]</scope>
    <source>
        <strain evidence="1">SQ_2022a</strain>
    </source>
</reference>
<proteinExistence type="predicted"/>
<organism evidence="1 2">
    <name type="scientific">Camellia lanceoleosa</name>
    <dbReference type="NCBI Taxonomy" id="1840588"/>
    <lineage>
        <taxon>Eukaryota</taxon>
        <taxon>Viridiplantae</taxon>
        <taxon>Streptophyta</taxon>
        <taxon>Embryophyta</taxon>
        <taxon>Tracheophyta</taxon>
        <taxon>Spermatophyta</taxon>
        <taxon>Magnoliopsida</taxon>
        <taxon>eudicotyledons</taxon>
        <taxon>Gunneridae</taxon>
        <taxon>Pentapetalae</taxon>
        <taxon>asterids</taxon>
        <taxon>Ericales</taxon>
        <taxon>Theaceae</taxon>
        <taxon>Camellia</taxon>
    </lineage>
</organism>
<dbReference type="Proteomes" id="UP001060215">
    <property type="component" value="Chromosome 3"/>
</dbReference>
<name>A0ACC0INA3_9ERIC</name>
<dbReference type="EMBL" id="CM045760">
    <property type="protein sequence ID" value="KAI8026828.1"/>
    <property type="molecule type" value="Genomic_DNA"/>
</dbReference>
<evidence type="ECO:0000313" key="2">
    <source>
        <dbReference type="Proteomes" id="UP001060215"/>
    </source>
</evidence>
<evidence type="ECO:0000313" key="1">
    <source>
        <dbReference type="EMBL" id="KAI8026828.1"/>
    </source>
</evidence>
<gene>
    <name evidence="1" type="ORF">LOK49_LG02G00720</name>
</gene>